<feature type="compositionally biased region" description="Pro residues" evidence="1">
    <location>
        <begin position="325"/>
        <end position="347"/>
    </location>
</feature>
<reference evidence="3" key="1">
    <citation type="submission" date="2015-10" db="EMBL/GenBank/DDBJ databases">
        <authorList>
            <person name="Regsiter A."/>
            <person name="william w."/>
        </authorList>
    </citation>
    <scope>NUCLEOTIDE SEQUENCE</scope>
    <source>
        <strain evidence="3">Montdore</strain>
    </source>
</reference>
<name>A0A292Q419_9PEZI</name>
<evidence type="ECO:0000259" key="2">
    <source>
        <dbReference type="Pfam" id="PF01636"/>
    </source>
</evidence>
<protein>
    <recommendedName>
        <fullName evidence="2">Aminoglycoside phosphotransferase domain-containing protein</fullName>
    </recommendedName>
</protein>
<dbReference type="InterPro" id="IPR002575">
    <property type="entry name" value="Aminoglycoside_PTrfase"/>
</dbReference>
<dbReference type="PANTHER" id="PTHR21310">
    <property type="entry name" value="AMINOGLYCOSIDE PHOSPHOTRANSFERASE-RELATED-RELATED"/>
    <property type="match status" value="1"/>
</dbReference>
<dbReference type="EMBL" id="LN890972">
    <property type="protein sequence ID" value="CUS13460.1"/>
    <property type="molecule type" value="Genomic_DNA"/>
</dbReference>
<keyword evidence="4" id="KW-1185">Reference proteome</keyword>
<accession>A0A292Q419</accession>
<dbReference type="SUPFAM" id="SSF56112">
    <property type="entry name" value="Protein kinase-like (PK-like)"/>
    <property type="match status" value="1"/>
</dbReference>
<dbReference type="PANTHER" id="PTHR21310:SF13">
    <property type="entry name" value="AMINOGLYCOSIDE PHOSPHOTRANSFERASE DOMAIN-CONTAINING PROTEIN"/>
    <property type="match status" value="1"/>
</dbReference>
<gene>
    <name evidence="3" type="ORF">GSTUAT00002398001</name>
</gene>
<evidence type="ECO:0000313" key="3">
    <source>
        <dbReference type="EMBL" id="CUS13460.1"/>
    </source>
</evidence>
<sequence length="471" mass="52492">MRYLLQSPRYKIPIPEVYDWDLTFDNPVGAPYVLREVVIGKNMAEDGRFYRLRSQDKMKVIRELALVQAELSKPSEFTDIGSIYHRGEDRSEFYVGELISAACGEDFPEDEEAVPSKGPYSSLPELWQARLEREALLAIRNWSSLSSDSSINSLPPSSKANPQQFGEVLQLLSGLTNLFTPPQELATLCIHHSDLAIRNVLFDEKTLKITGVIDWEFAAVVPLVITGRFPNDLGWEGNEFARSLGKLGTAAEQWNHHYYDWTSLEGVTPPPAPSCAVSESPLSTAPSSPEDYLSAPNTSPPTPPSPDEGSLSCSERPGGSQIPTTPTPQQPSDIPSPPSPPLPPPPTSQTSQKDLDIRAARLVQLFYLRKYYASCVASRDFALTRLFIDSVAYVKFNEIVMGGHDKWFSAIEWIREVFWRLKTLGEDEAELGERLRGGRAVVMVPEVFAGRADRGVVDLGGWEERLRRKRG</sequence>
<evidence type="ECO:0000313" key="4">
    <source>
        <dbReference type="Proteomes" id="UP001412239"/>
    </source>
</evidence>
<organism evidence="3 4">
    <name type="scientific">Tuber aestivum</name>
    <name type="common">summer truffle</name>
    <dbReference type="NCBI Taxonomy" id="59557"/>
    <lineage>
        <taxon>Eukaryota</taxon>
        <taxon>Fungi</taxon>
        <taxon>Dikarya</taxon>
        <taxon>Ascomycota</taxon>
        <taxon>Pezizomycotina</taxon>
        <taxon>Pezizomycetes</taxon>
        <taxon>Pezizales</taxon>
        <taxon>Tuberaceae</taxon>
        <taxon>Tuber</taxon>
    </lineage>
</organism>
<dbReference type="Proteomes" id="UP001412239">
    <property type="component" value="Unassembled WGS sequence"/>
</dbReference>
<feature type="region of interest" description="Disordered" evidence="1">
    <location>
        <begin position="269"/>
        <end position="353"/>
    </location>
</feature>
<proteinExistence type="predicted"/>
<dbReference type="Pfam" id="PF01636">
    <property type="entry name" value="APH"/>
    <property type="match status" value="1"/>
</dbReference>
<evidence type="ECO:0000256" key="1">
    <source>
        <dbReference type="SAM" id="MobiDB-lite"/>
    </source>
</evidence>
<dbReference type="InterPro" id="IPR011009">
    <property type="entry name" value="Kinase-like_dom_sf"/>
</dbReference>
<dbReference type="Gene3D" id="3.90.1200.10">
    <property type="match status" value="1"/>
</dbReference>
<dbReference type="InterPro" id="IPR051678">
    <property type="entry name" value="AGP_Transferase"/>
</dbReference>
<feature type="domain" description="Aminoglycoside phosphotransferase" evidence="2">
    <location>
        <begin position="186"/>
        <end position="222"/>
    </location>
</feature>
<dbReference type="AlphaFoldDB" id="A0A292Q419"/>